<feature type="domain" description="HDOD" evidence="1">
    <location>
        <begin position="100"/>
        <end position="316"/>
    </location>
</feature>
<dbReference type="InterPro" id="IPR013976">
    <property type="entry name" value="HDOD"/>
</dbReference>
<protein>
    <submittedName>
        <fullName evidence="2">HDOD domain-containing protein</fullName>
    </submittedName>
</protein>
<name>A0A939DJJ8_9ALTE</name>
<evidence type="ECO:0000259" key="1">
    <source>
        <dbReference type="PROSITE" id="PS51833"/>
    </source>
</evidence>
<reference evidence="2" key="1">
    <citation type="submission" date="2021-03" db="EMBL/GenBank/DDBJ databases">
        <title>novel species isolated from a fishpond in China.</title>
        <authorList>
            <person name="Lu H."/>
            <person name="Cai Z."/>
        </authorList>
    </citation>
    <scope>NUCLEOTIDE SEQUENCE</scope>
    <source>
        <strain evidence="2">JCM 30855</strain>
    </source>
</reference>
<gene>
    <name evidence="2" type="ORF">J0A66_01170</name>
</gene>
<dbReference type="SUPFAM" id="SSF109604">
    <property type="entry name" value="HD-domain/PDEase-like"/>
    <property type="match status" value="1"/>
</dbReference>
<dbReference type="InterPro" id="IPR052340">
    <property type="entry name" value="RNase_Y/CdgJ"/>
</dbReference>
<evidence type="ECO:0000313" key="3">
    <source>
        <dbReference type="Proteomes" id="UP000664654"/>
    </source>
</evidence>
<sequence>MSEQKPIAQQIEERFSALLLGLELAKQLSLCEPNEDQPAFATDSDGRQLLMVEKVARRDKKLNQSSHQSFLDQLQDRIQDEILIRLDDRLQDTEHLYNKLLGVHENLPDILDVMSVRAASIGRLEPLVATVSWLSTDLIKMINMPKYRRTNSKGKVIPVDNLRVALSFLGLENLKMVIPSLVFRRWIPQITDPYPSIKTRLWEQAIGTGLACKKIAQVCQLDEGHAFTLGMFHEVGKLVLTRLYFRLFDEVVRDAVHEAHEARMKEEHSALTELTPSGTGLLAIYDKYAASVSSRLIKRMDFRRVCIAPAMEEFAANLPVREMSPMGKVLRQGDAYNKYRMLKTYRLINMDEAKMYLRDLMMPAGALSLLKATDLRHLNLTFDEDQEAS</sequence>
<proteinExistence type="predicted"/>
<comment type="caution">
    <text evidence="2">The sequence shown here is derived from an EMBL/GenBank/DDBJ whole genome shotgun (WGS) entry which is preliminary data.</text>
</comment>
<dbReference type="PROSITE" id="PS51833">
    <property type="entry name" value="HDOD"/>
    <property type="match status" value="1"/>
</dbReference>
<dbReference type="EMBL" id="JAFKCV010000001">
    <property type="protein sequence ID" value="MBN7823822.1"/>
    <property type="molecule type" value="Genomic_DNA"/>
</dbReference>
<keyword evidence="3" id="KW-1185">Reference proteome</keyword>
<dbReference type="PANTHER" id="PTHR33525">
    <property type="match status" value="1"/>
</dbReference>
<accession>A0A939DJJ8</accession>
<dbReference type="RefSeq" id="WP_206571934.1">
    <property type="nucleotide sequence ID" value="NZ_JAFKCV010000001.1"/>
</dbReference>
<dbReference type="AlphaFoldDB" id="A0A939DJJ8"/>
<dbReference type="Gene3D" id="1.10.3210.10">
    <property type="entry name" value="Hypothetical protein af1432"/>
    <property type="match status" value="1"/>
</dbReference>
<evidence type="ECO:0000313" key="2">
    <source>
        <dbReference type="EMBL" id="MBN7823822.1"/>
    </source>
</evidence>
<dbReference type="Proteomes" id="UP000664654">
    <property type="component" value="Unassembled WGS sequence"/>
</dbReference>
<dbReference type="PANTHER" id="PTHR33525:SF4">
    <property type="entry name" value="CYCLIC DI-GMP PHOSPHODIESTERASE CDGJ"/>
    <property type="match status" value="1"/>
</dbReference>
<organism evidence="2 3">
    <name type="scientific">Bowmanella dokdonensis</name>
    <dbReference type="NCBI Taxonomy" id="751969"/>
    <lineage>
        <taxon>Bacteria</taxon>
        <taxon>Pseudomonadati</taxon>
        <taxon>Pseudomonadota</taxon>
        <taxon>Gammaproteobacteria</taxon>
        <taxon>Alteromonadales</taxon>
        <taxon>Alteromonadaceae</taxon>
        <taxon>Bowmanella</taxon>
    </lineage>
</organism>
<dbReference type="Pfam" id="PF08668">
    <property type="entry name" value="HDOD"/>
    <property type="match status" value="1"/>
</dbReference>